<reference evidence="2 3" key="1">
    <citation type="journal article" date="2024" name="Plant Biotechnol. J.">
        <title>Dendrobium thyrsiflorum genome and its molecular insights into genes involved in important horticultural traits.</title>
        <authorList>
            <person name="Chen B."/>
            <person name="Wang J.Y."/>
            <person name="Zheng P.J."/>
            <person name="Li K.L."/>
            <person name="Liang Y.M."/>
            <person name="Chen X.F."/>
            <person name="Zhang C."/>
            <person name="Zhao X."/>
            <person name="He X."/>
            <person name="Zhang G.Q."/>
            <person name="Liu Z.J."/>
            <person name="Xu Q."/>
        </authorList>
    </citation>
    <scope>NUCLEOTIDE SEQUENCE [LARGE SCALE GENOMIC DNA]</scope>
    <source>
        <strain evidence="2">GZMU011</strain>
    </source>
</reference>
<keyword evidence="3" id="KW-1185">Reference proteome</keyword>
<organism evidence="2 3">
    <name type="scientific">Dendrobium thyrsiflorum</name>
    <name type="common">Pinecone-like raceme dendrobium</name>
    <name type="synonym">Orchid</name>
    <dbReference type="NCBI Taxonomy" id="117978"/>
    <lineage>
        <taxon>Eukaryota</taxon>
        <taxon>Viridiplantae</taxon>
        <taxon>Streptophyta</taxon>
        <taxon>Embryophyta</taxon>
        <taxon>Tracheophyta</taxon>
        <taxon>Spermatophyta</taxon>
        <taxon>Magnoliopsida</taxon>
        <taxon>Liliopsida</taxon>
        <taxon>Asparagales</taxon>
        <taxon>Orchidaceae</taxon>
        <taxon>Epidendroideae</taxon>
        <taxon>Malaxideae</taxon>
        <taxon>Dendrobiinae</taxon>
        <taxon>Dendrobium</taxon>
    </lineage>
</organism>
<dbReference type="EMBL" id="JANQDX010000011">
    <property type="protein sequence ID" value="KAL0916534.1"/>
    <property type="molecule type" value="Genomic_DNA"/>
</dbReference>
<keyword evidence="1" id="KW-0677">Repeat</keyword>
<dbReference type="Proteomes" id="UP001552299">
    <property type="component" value="Unassembled WGS sequence"/>
</dbReference>
<name>A0ABD0UUF0_DENTH</name>
<dbReference type="PANTHER" id="PTHR13833">
    <property type="match status" value="1"/>
</dbReference>
<evidence type="ECO:0000313" key="3">
    <source>
        <dbReference type="Proteomes" id="UP001552299"/>
    </source>
</evidence>
<dbReference type="PANTHER" id="PTHR13833:SF71">
    <property type="entry name" value="NHL DOMAIN-CONTAINING PROTEIN"/>
    <property type="match status" value="1"/>
</dbReference>
<accession>A0ABD0UUF0</accession>
<evidence type="ECO:0000313" key="2">
    <source>
        <dbReference type="EMBL" id="KAL0916534.1"/>
    </source>
</evidence>
<proteinExistence type="predicted"/>
<gene>
    <name evidence="2" type="ORF">M5K25_014055</name>
</gene>
<dbReference type="Gene3D" id="2.120.10.30">
    <property type="entry name" value="TolB, C-terminal domain"/>
    <property type="match status" value="1"/>
</dbReference>
<protein>
    <recommendedName>
        <fullName evidence="4">NHL domain-containing protein</fullName>
    </recommendedName>
</protein>
<dbReference type="InterPro" id="IPR011042">
    <property type="entry name" value="6-blade_b-propeller_TolB-like"/>
</dbReference>
<dbReference type="InterPro" id="IPR001258">
    <property type="entry name" value="NHL_repeat"/>
</dbReference>
<evidence type="ECO:0008006" key="4">
    <source>
        <dbReference type="Google" id="ProtNLM"/>
    </source>
</evidence>
<dbReference type="Pfam" id="PF01436">
    <property type="entry name" value="NHL"/>
    <property type="match status" value="1"/>
</dbReference>
<dbReference type="SUPFAM" id="SSF63829">
    <property type="entry name" value="Calcium-dependent phosphotriesterase"/>
    <property type="match status" value="1"/>
</dbReference>
<sequence>MIITCSLHIYIYRFAGFVLRIPNLKMSSRRLLLPLYLLTLSGTLVSSELVLESGYSISTVLDFNKPLPSGGINGYGIHPFALHPLNRSPNLLLLLDYTNSSFYSLQLPVSQESVVRLLSGKRTAGFSDGDAISAMFNRPRSFTVDDNDNVYVADRKNHAIRKINGFSGLTTTIAGGYSRKPGHTDGPAQNATFSEDFDILFMRKMCSLLISDRGSRMIRQMNLKPEDCEEKPPSSQGLGAIPVSAIAVLALLCGLTLGFIARPFVISSSSEASMSHSILRLWNHIQITRRKPALIFCSGIRSVVASSKTLHLLSFRLINFSLSYMRVVFRNIRLEKLVHGKEPVLLLDADFVSKNHTSKLQQFPDEMKDLMYFEEENSVLDLSSSTNQVETEEASGRNLHEAEDESNLNGKIDNMLVTNLLDFTASSKEESLVKRRRSGVHDLSI</sequence>
<dbReference type="AlphaFoldDB" id="A0ABD0UUF0"/>
<comment type="caution">
    <text evidence="2">The sequence shown here is derived from an EMBL/GenBank/DDBJ whole genome shotgun (WGS) entry which is preliminary data.</text>
</comment>
<evidence type="ECO:0000256" key="1">
    <source>
        <dbReference type="ARBA" id="ARBA00022737"/>
    </source>
</evidence>